<dbReference type="GO" id="GO:0003723">
    <property type="term" value="F:RNA binding"/>
    <property type="evidence" value="ECO:0007669"/>
    <property type="project" value="UniProtKB-KW"/>
</dbReference>
<dbReference type="Proteomes" id="UP000315471">
    <property type="component" value="Unassembled WGS sequence"/>
</dbReference>
<dbReference type="GO" id="GO:0052908">
    <property type="term" value="F:16S rRNA (adenine(1518)-N(6)/adenine(1519)-N(6))-dimethyltransferase activity"/>
    <property type="evidence" value="ECO:0007669"/>
    <property type="project" value="UniProtKB-EC"/>
</dbReference>
<evidence type="ECO:0000313" key="2">
    <source>
        <dbReference type="Proteomes" id="UP000315471"/>
    </source>
</evidence>
<reference evidence="1 2" key="1">
    <citation type="submission" date="2019-02" db="EMBL/GenBank/DDBJ databases">
        <title>Deep-cultivation of Planctomycetes and their phenomic and genomic characterization uncovers novel biology.</title>
        <authorList>
            <person name="Wiegand S."/>
            <person name="Jogler M."/>
            <person name="Boedeker C."/>
            <person name="Pinto D."/>
            <person name="Vollmers J."/>
            <person name="Rivas-Marin E."/>
            <person name="Kohn T."/>
            <person name="Peeters S.H."/>
            <person name="Heuer A."/>
            <person name="Rast P."/>
            <person name="Oberbeckmann S."/>
            <person name="Bunk B."/>
            <person name="Jeske O."/>
            <person name="Meyerdierks A."/>
            <person name="Storesund J.E."/>
            <person name="Kallscheuer N."/>
            <person name="Luecker S."/>
            <person name="Lage O.M."/>
            <person name="Pohl T."/>
            <person name="Merkel B.J."/>
            <person name="Hornburger P."/>
            <person name="Mueller R.-W."/>
            <person name="Bruemmer F."/>
            <person name="Labrenz M."/>
            <person name="Spormann A.M."/>
            <person name="Op Den Camp H."/>
            <person name="Overmann J."/>
            <person name="Amann R."/>
            <person name="Jetten M.S.M."/>
            <person name="Mascher T."/>
            <person name="Medema M.H."/>
            <person name="Devos D.P."/>
            <person name="Kaster A.-K."/>
            <person name="Ovreas L."/>
            <person name="Rohde M."/>
            <person name="Galperin M.Y."/>
            <person name="Jogler C."/>
        </authorList>
    </citation>
    <scope>NUCLEOTIDE SEQUENCE [LARGE SCALE GENOMIC DNA]</scope>
    <source>
        <strain evidence="1 2">Q31b</strain>
    </source>
</reference>
<dbReference type="AlphaFoldDB" id="A0A5C6E704"/>
<dbReference type="RefSeq" id="WP_146599496.1">
    <property type="nucleotide sequence ID" value="NZ_SJPY01000003.1"/>
</dbReference>
<dbReference type="OrthoDB" id="9805585at2"/>
<protein>
    <submittedName>
        <fullName evidence="1">Ribosomal RNA small subunit methyltransferase A</fullName>
        <ecNumber evidence="1">2.1.1.182</ecNumber>
    </submittedName>
</protein>
<dbReference type="EC" id="2.1.1.182" evidence="1"/>
<sequence>MKNSLTFLKNFVLHPTQVGAIAPSSPGLVTAMVDSFDWQTARNVVEFGPGTGVFTEAIIKRLHPEAKFFAIERSSELVRATRERCPSATVYHDSVTQIAEICEREGIEQIDSVICGLPWASFSTSLQSEIFDAMMGVLSSEARFATFAYWQGLALPAGRRFSRRLQQTFATVEKSRTVWQNLPPAFVYRCALSK</sequence>
<keyword evidence="1" id="KW-0489">Methyltransferase</keyword>
<keyword evidence="1" id="KW-0808">Transferase</keyword>
<dbReference type="Pfam" id="PF01135">
    <property type="entry name" value="PCMT"/>
    <property type="match status" value="1"/>
</dbReference>
<dbReference type="EMBL" id="SJPY01000003">
    <property type="protein sequence ID" value="TWU42989.1"/>
    <property type="molecule type" value="Genomic_DNA"/>
</dbReference>
<keyword evidence="2" id="KW-1185">Reference proteome</keyword>
<organism evidence="1 2">
    <name type="scientific">Novipirellula aureliae</name>
    <dbReference type="NCBI Taxonomy" id="2527966"/>
    <lineage>
        <taxon>Bacteria</taxon>
        <taxon>Pseudomonadati</taxon>
        <taxon>Planctomycetota</taxon>
        <taxon>Planctomycetia</taxon>
        <taxon>Pirellulales</taxon>
        <taxon>Pirellulaceae</taxon>
        <taxon>Novipirellula</taxon>
    </lineage>
</organism>
<dbReference type="SUPFAM" id="SSF53335">
    <property type="entry name" value="S-adenosyl-L-methionine-dependent methyltransferases"/>
    <property type="match status" value="1"/>
</dbReference>
<dbReference type="InterPro" id="IPR029063">
    <property type="entry name" value="SAM-dependent_MTases_sf"/>
</dbReference>
<comment type="caution">
    <text evidence="1">The sequence shown here is derived from an EMBL/GenBank/DDBJ whole genome shotgun (WGS) entry which is preliminary data.</text>
</comment>
<evidence type="ECO:0000313" key="1">
    <source>
        <dbReference type="EMBL" id="TWU42989.1"/>
    </source>
</evidence>
<dbReference type="Gene3D" id="3.40.50.150">
    <property type="entry name" value="Vaccinia Virus protein VP39"/>
    <property type="match status" value="1"/>
</dbReference>
<proteinExistence type="predicted"/>
<gene>
    <name evidence="1" type="primary">rsmA_2</name>
    <name evidence="1" type="ORF">Q31b_20230</name>
</gene>
<name>A0A5C6E704_9BACT</name>
<accession>A0A5C6E704</accession>